<keyword evidence="9" id="KW-0256">Endoplasmic reticulum</keyword>
<evidence type="ECO:0000313" key="18">
    <source>
        <dbReference type="Ensembl" id="ENSECRP00000021876.1"/>
    </source>
</evidence>
<evidence type="ECO:0000256" key="3">
    <source>
        <dbReference type="ARBA" id="ARBA00004514"/>
    </source>
</evidence>
<evidence type="ECO:0000256" key="7">
    <source>
        <dbReference type="ARBA" id="ARBA00022737"/>
    </source>
</evidence>
<evidence type="ECO:0000256" key="4">
    <source>
        <dbReference type="ARBA" id="ARBA00004555"/>
    </source>
</evidence>
<dbReference type="InterPro" id="IPR006703">
    <property type="entry name" value="G_AIG1"/>
</dbReference>
<dbReference type="FunFam" id="3.40.50.300:FF:000536">
    <property type="entry name" value="GTPase IMAP family member 8"/>
    <property type="match status" value="1"/>
</dbReference>
<evidence type="ECO:0000256" key="16">
    <source>
        <dbReference type="SAM" id="Phobius"/>
    </source>
</evidence>
<evidence type="ECO:0000256" key="10">
    <source>
        <dbReference type="ARBA" id="ARBA00023034"/>
    </source>
</evidence>
<dbReference type="GO" id="GO:0005739">
    <property type="term" value="C:mitochondrion"/>
    <property type="evidence" value="ECO:0007669"/>
    <property type="project" value="UniProtKB-SubCell"/>
</dbReference>
<dbReference type="GO" id="GO:0005783">
    <property type="term" value="C:endoplasmic reticulum"/>
    <property type="evidence" value="ECO:0007669"/>
    <property type="project" value="UniProtKB-SubCell"/>
</dbReference>
<accession>A0A8C4STY2</accession>
<dbReference type="Pfam" id="PF04548">
    <property type="entry name" value="AIG1"/>
    <property type="match status" value="1"/>
</dbReference>
<dbReference type="InterPro" id="IPR027417">
    <property type="entry name" value="P-loop_NTPase"/>
</dbReference>
<dbReference type="CDD" id="cd01852">
    <property type="entry name" value="AIG1"/>
    <property type="match status" value="1"/>
</dbReference>
<evidence type="ECO:0000256" key="2">
    <source>
        <dbReference type="ARBA" id="ARBA00004240"/>
    </source>
</evidence>
<dbReference type="Proteomes" id="UP000694620">
    <property type="component" value="Chromosome 12"/>
</dbReference>
<dbReference type="InterPro" id="IPR045058">
    <property type="entry name" value="GIMA/IAN/Toc"/>
</dbReference>
<dbReference type="PANTHER" id="PTHR10903:SF170">
    <property type="entry name" value="GTPASE IMAP FAMILY MEMBER 7"/>
    <property type="match status" value="1"/>
</dbReference>
<dbReference type="PANTHER" id="PTHR10903">
    <property type="entry name" value="GTPASE, IMAP FAMILY MEMBER-RELATED"/>
    <property type="match status" value="1"/>
</dbReference>
<evidence type="ECO:0000256" key="15">
    <source>
        <dbReference type="ARBA" id="ARBA00077278"/>
    </source>
</evidence>
<comment type="similarity">
    <text evidence="5">Belongs to the TRAFAC class TrmE-Era-EngA-EngB-Septin-like GTPase superfamily. AIG1/Toc34/Toc159-like paraseptin GTPase family. IAN subfamily.</text>
</comment>
<evidence type="ECO:0000256" key="6">
    <source>
        <dbReference type="ARBA" id="ARBA00022490"/>
    </source>
</evidence>
<reference evidence="18" key="1">
    <citation type="submission" date="2021-06" db="EMBL/GenBank/DDBJ databases">
        <authorList>
            <consortium name="Wellcome Sanger Institute Data Sharing"/>
        </authorList>
    </citation>
    <scope>NUCLEOTIDE SEQUENCE [LARGE SCALE GENOMIC DNA]</scope>
</reference>
<dbReference type="PROSITE" id="PS51720">
    <property type="entry name" value="G_AIG1"/>
    <property type="match status" value="1"/>
</dbReference>
<organism evidence="18 19">
    <name type="scientific">Erpetoichthys calabaricus</name>
    <name type="common">Rope fish</name>
    <name type="synonym">Calamoichthys calabaricus</name>
    <dbReference type="NCBI Taxonomy" id="27687"/>
    <lineage>
        <taxon>Eukaryota</taxon>
        <taxon>Metazoa</taxon>
        <taxon>Chordata</taxon>
        <taxon>Craniata</taxon>
        <taxon>Vertebrata</taxon>
        <taxon>Euteleostomi</taxon>
        <taxon>Actinopterygii</taxon>
        <taxon>Polypteriformes</taxon>
        <taxon>Polypteridae</taxon>
        <taxon>Erpetoichthys</taxon>
    </lineage>
</organism>
<evidence type="ECO:0000256" key="9">
    <source>
        <dbReference type="ARBA" id="ARBA00022824"/>
    </source>
</evidence>
<dbReference type="GO" id="GO:0005829">
    <property type="term" value="C:cytosol"/>
    <property type="evidence" value="ECO:0007669"/>
    <property type="project" value="UniProtKB-SubCell"/>
</dbReference>
<evidence type="ECO:0000256" key="14">
    <source>
        <dbReference type="ARBA" id="ARBA00073539"/>
    </source>
</evidence>
<evidence type="ECO:0000313" key="19">
    <source>
        <dbReference type="Proteomes" id="UP000694620"/>
    </source>
</evidence>
<evidence type="ECO:0000256" key="8">
    <source>
        <dbReference type="ARBA" id="ARBA00022741"/>
    </source>
</evidence>
<keyword evidence="11" id="KW-0496">Mitochondrion</keyword>
<evidence type="ECO:0000256" key="13">
    <source>
        <dbReference type="ARBA" id="ARBA00056809"/>
    </source>
</evidence>
<evidence type="ECO:0000256" key="12">
    <source>
        <dbReference type="ARBA" id="ARBA00023134"/>
    </source>
</evidence>
<comment type="subcellular location">
    <subcellularLocation>
        <location evidence="3">Cytoplasm</location>
        <location evidence="3">Cytosol</location>
    </subcellularLocation>
    <subcellularLocation>
        <location evidence="2">Endoplasmic reticulum</location>
    </subcellularLocation>
    <subcellularLocation>
        <location evidence="4">Golgi apparatus</location>
    </subcellularLocation>
    <subcellularLocation>
        <location evidence="1">Mitochondrion</location>
    </subcellularLocation>
</comment>
<dbReference type="SUPFAM" id="SSF52540">
    <property type="entry name" value="P-loop containing nucleoside triphosphate hydrolases"/>
    <property type="match status" value="1"/>
</dbReference>
<keyword evidence="16" id="KW-0812">Transmembrane</keyword>
<keyword evidence="19" id="KW-1185">Reference proteome</keyword>
<keyword evidence="10" id="KW-0333">Golgi apparatus</keyword>
<name>A0A8C4STY2_ERPCA</name>
<reference evidence="18" key="2">
    <citation type="submission" date="2025-08" db="UniProtKB">
        <authorList>
            <consortium name="Ensembl"/>
        </authorList>
    </citation>
    <scope>IDENTIFICATION</scope>
</reference>
<evidence type="ECO:0000256" key="11">
    <source>
        <dbReference type="ARBA" id="ARBA00023128"/>
    </source>
</evidence>
<evidence type="ECO:0000259" key="17">
    <source>
        <dbReference type="PROSITE" id="PS51720"/>
    </source>
</evidence>
<keyword evidence="8" id="KW-0547">Nucleotide-binding</keyword>
<dbReference type="AlphaFoldDB" id="A0A8C4STY2"/>
<keyword evidence="6" id="KW-0963">Cytoplasm</keyword>
<dbReference type="GO" id="GO:0005794">
    <property type="term" value="C:Golgi apparatus"/>
    <property type="evidence" value="ECO:0007669"/>
    <property type="project" value="UniProtKB-SubCell"/>
</dbReference>
<evidence type="ECO:0000256" key="5">
    <source>
        <dbReference type="ARBA" id="ARBA00008535"/>
    </source>
</evidence>
<dbReference type="Gene3D" id="3.40.50.300">
    <property type="entry name" value="P-loop containing nucleotide triphosphate hydrolases"/>
    <property type="match status" value="1"/>
</dbReference>
<protein>
    <recommendedName>
        <fullName evidence="14">GTPase IMAP family member 8</fullName>
    </recommendedName>
    <alternativeName>
        <fullName evidence="15">Immune-associated nucleotide-binding protein 9</fullName>
    </alternativeName>
</protein>
<keyword evidence="12" id="KW-0342">GTP-binding</keyword>
<keyword evidence="16" id="KW-0472">Membrane</keyword>
<feature type="domain" description="AIG1-type G" evidence="17">
    <location>
        <begin position="17"/>
        <end position="217"/>
    </location>
</feature>
<dbReference type="GeneTree" id="ENSGT01140000282522"/>
<dbReference type="GO" id="GO:0005525">
    <property type="term" value="F:GTP binding"/>
    <property type="evidence" value="ECO:0007669"/>
    <property type="project" value="UniProtKB-KW"/>
</dbReference>
<dbReference type="Ensembl" id="ENSECRT00000022347.1">
    <property type="protein sequence ID" value="ENSECRP00000021876.1"/>
    <property type="gene ID" value="ENSECRG00000014795.1"/>
</dbReference>
<proteinExistence type="inferred from homology"/>
<keyword evidence="7" id="KW-0677">Repeat</keyword>
<comment type="function">
    <text evidence="13">Exerts an anti-apoptotic effect in the immune system and is involved in responses to infections.</text>
</comment>
<reference evidence="18" key="3">
    <citation type="submission" date="2025-09" db="UniProtKB">
        <authorList>
            <consortium name="Ensembl"/>
        </authorList>
    </citation>
    <scope>IDENTIFICATION</scope>
</reference>
<feature type="transmembrane region" description="Helical" evidence="16">
    <location>
        <begin position="233"/>
        <end position="263"/>
    </location>
</feature>
<keyword evidence="16" id="KW-1133">Transmembrane helix</keyword>
<evidence type="ECO:0000256" key="1">
    <source>
        <dbReference type="ARBA" id="ARBA00004173"/>
    </source>
</evidence>
<feature type="transmembrane region" description="Helical" evidence="16">
    <location>
        <begin position="283"/>
        <end position="306"/>
    </location>
</feature>
<sequence length="354" mass="37849">MDESISGDAEVQSMVQPSELKLVLLGKTGAGISASGNTILGRTEFKSTISSNSITEQCQKAGATINGRDVVVIDTPGFFNTKLTEDEVEGEIVQCSFPSSPGPHAFLVVIPVRIFTKEDMATVRKIQEFLAESAAQYALVLFTHKDQLGKSSSIEDFISVNEHIMKLVQQCGSRYHTFSNKNQTDRTQVTELLGKIDNMVALNRGQSCLMKLEIRKNKSNPESEKSSHCVTKILNLVVAVPTGILLGSLRGVILASLPVLSVAKLDNGRLLTTMPVDFGGNGISLLGVAVLSGVVLGGLTGTALAVKAAINADGPVEAEKDTFNSIMHFAKHRIENVLAVVKLISTVSEKVQIA</sequence>